<dbReference type="Pfam" id="PF18146">
    <property type="entry name" value="CinA_KH"/>
    <property type="match status" value="1"/>
</dbReference>
<protein>
    <recommendedName>
        <fullName evidence="1">CinA-like protein</fullName>
    </recommendedName>
</protein>
<feature type="domain" description="MoaB/Mog" evidence="2">
    <location>
        <begin position="7"/>
        <end position="173"/>
    </location>
</feature>
<proteinExistence type="inferred from homology"/>
<dbReference type="Pfam" id="PF00994">
    <property type="entry name" value="MoCF_biosynth"/>
    <property type="match status" value="1"/>
</dbReference>
<dbReference type="Gene3D" id="3.40.980.10">
    <property type="entry name" value="MoaB/Mog-like domain"/>
    <property type="match status" value="1"/>
</dbReference>
<dbReference type="NCBIfam" id="TIGR00177">
    <property type="entry name" value="molyb_syn"/>
    <property type="match status" value="1"/>
</dbReference>
<dbReference type="SUPFAM" id="SSF142433">
    <property type="entry name" value="CinA-like"/>
    <property type="match status" value="1"/>
</dbReference>
<dbReference type="NCBIfam" id="TIGR00200">
    <property type="entry name" value="cinA_nterm"/>
    <property type="match status" value="1"/>
</dbReference>
<dbReference type="InterPro" id="IPR008136">
    <property type="entry name" value="CinA_C"/>
</dbReference>
<dbReference type="RefSeq" id="WP_346749898.1">
    <property type="nucleotide sequence ID" value="NZ_JAUJEA010000001.1"/>
</dbReference>
<dbReference type="InterPro" id="IPR041424">
    <property type="entry name" value="CinA_KH"/>
</dbReference>
<evidence type="ECO:0000256" key="1">
    <source>
        <dbReference type="HAMAP-Rule" id="MF_00226"/>
    </source>
</evidence>
<accession>A0ABT8KGN0</accession>
<dbReference type="SMART" id="SM00852">
    <property type="entry name" value="MoCF_biosynth"/>
    <property type="match status" value="1"/>
</dbReference>
<dbReference type="NCBIfam" id="TIGR00199">
    <property type="entry name" value="PncC_domain"/>
    <property type="match status" value="1"/>
</dbReference>
<evidence type="ECO:0000313" key="4">
    <source>
        <dbReference type="Proteomes" id="UP001172082"/>
    </source>
</evidence>
<dbReference type="HAMAP" id="MF_00226_B">
    <property type="entry name" value="CinA_B"/>
    <property type="match status" value="1"/>
</dbReference>
<dbReference type="EMBL" id="JAUJEA010000001">
    <property type="protein sequence ID" value="MDN5199867.1"/>
    <property type="molecule type" value="Genomic_DNA"/>
</dbReference>
<name>A0ABT8KGN0_9BACT</name>
<comment type="similarity">
    <text evidence="1">Belongs to the CinA family.</text>
</comment>
<reference evidence="3" key="1">
    <citation type="submission" date="2023-06" db="EMBL/GenBank/DDBJ databases">
        <title>Genomic of Parafulvivirga corallium.</title>
        <authorList>
            <person name="Wang G."/>
        </authorList>
    </citation>
    <scope>NUCLEOTIDE SEQUENCE</scope>
    <source>
        <strain evidence="3">BMA10</strain>
    </source>
</reference>
<dbReference type="Proteomes" id="UP001172082">
    <property type="component" value="Unassembled WGS sequence"/>
</dbReference>
<dbReference type="Pfam" id="PF02464">
    <property type="entry name" value="CinA"/>
    <property type="match status" value="1"/>
</dbReference>
<dbReference type="InterPro" id="IPR050101">
    <property type="entry name" value="CinA"/>
</dbReference>
<evidence type="ECO:0000259" key="2">
    <source>
        <dbReference type="SMART" id="SM00852"/>
    </source>
</evidence>
<sequence length="417" mass="46458">MNDVLAELITIGDEILYGQIVDTNTQWMSEKLDEIGIKTIRKTTVGDNEDQIMQAFREAESRANIVLITGGLGPTNDDITKPCLANFFNSPISLHQQAYSELKELFETRGFQLTETNKRQAELPDKCTMISNRHGSAPGMWFERNNKVFVSMPGVPHEMKAMMKENVLEKLQNFYHTPTIFHKMIQTVGIGESWLSDTIKDWEGNLPSNISLAYLPGLMQVKLRLTAMGSDIIALEEQVNQQVDNLIPLIEKHVFGYDNETLEEAIGKLLIKQEKTLSTAESCTGGHIAHTITSVPGSSAYYNGSLIPYQNDMKMDLLDVKKETLEMHGAVSEATVIEMAQNIRRKFRTDIGVASSGIAGPGGGTKEKPVGLVWIAYSDGNGTITKKLQLGHQRLINIKRTTTAVLYLIWQSLVQNN</sequence>
<dbReference type="NCBIfam" id="NF001813">
    <property type="entry name" value="PRK00549.1"/>
    <property type="match status" value="1"/>
</dbReference>
<comment type="caution">
    <text evidence="3">The sequence shown here is derived from an EMBL/GenBank/DDBJ whole genome shotgun (WGS) entry which is preliminary data.</text>
</comment>
<dbReference type="InterPro" id="IPR001453">
    <property type="entry name" value="MoaB/Mog_dom"/>
</dbReference>
<organism evidence="3 4">
    <name type="scientific">Splendidivirga corallicola</name>
    <dbReference type="NCBI Taxonomy" id="3051826"/>
    <lineage>
        <taxon>Bacteria</taxon>
        <taxon>Pseudomonadati</taxon>
        <taxon>Bacteroidota</taxon>
        <taxon>Cytophagia</taxon>
        <taxon>Cytophagales</taxon>
        <taxon>Splendidivirgaceae</taxon>
        <taxon>Splendidivirga</taxon>
    </lineage>
</organism>
<dbReference type="PANTHER" id="PTHR13939:SF0">
    <property type="entry name" value="NMN AMIDOHYDROLASE-LIKE PROTEIN YFAY"/>
    <property type="match status" value="1"/>
</dbReference>
<dbReference type="InterPro" id="IPR036425">
    <property type="entry name" value="MoaB/Mog-like_dom_sf"/>
</dbReference>
<dbReference type="CDD" id="cd00885">
    <property type="entry name" value="cinA"/>
    <property type="match status" value="1"/>
</dbReference>
<dbReference type="InterPro" id="IPR036653">
    <property type="entry name" value="CinA-like_C"/>
</dbReference>
<keyword evidence="4" id="KW-1185">Reference proteome</keyword>
<evidence type="ECO:0000313" key="3">
    <source>
        <dbReference type="EMBL" id="MDN5199867.1"/>
    </source>
</evidence>
<dbReference type="PIRSF" id="PIRSF006728">
    <property type="entry name" value="CinA"/>
    <property type="match status" value="1"/>
</dbReference>
<dbReference type="Gene3D" id="3.90.950.20">
    <property type="entry name" value="CinA-like"/>
    <property type="match status" value="1"/>
</dbReference>
<dbReference type="PANTHER" id="PTHR13939">
    <property type="entry name" value="NICOTINAMIDE-NUCLEOTIDE AMIDOHYDROLASE PNCC"/>
    <property type="match status" value="1"/>
</dbReference>
<gene>
    <name evidence="3" type="ORF">QQ008_00800</name>
</gene>
<dbReference type="SUPFAM" id="SSF53218">
    <property type="entry name" value="Molybdenum cofactor biosynthesis proteins"/>
    <property type="match status" value="1"/>
</dbReference>
<dbReference type="InterPro" id="IPR008135">
    <property type="entry name" value="Competence-induced_CinA"/>
</dbReference>